<dbReference type="GO" id="GO:0004039">
    <property type="term" value="F:allophanate hydrolase activity"/>
    <property type="evidence" value="ECO:0007669"/>
    <property type="project" value="UniProtKB-EC"/>
</dbReference>
<name>A0ABT2YU55_9GAMM</name>
<dbReference type="Gene3D" id="3.90.1300.10">
    <property type="entry name" value="Amidase signature (AS) domain"/>
    <property type="match status" value="1"/>
</dbReference>
<keyword evidence="4" id="KW-1185">Reference proteome</keyword>
<dbReference type="InterPro" id="IPR053844">
    <property type="entry name" value="AH_C"/>
</dbReference>
<dbReference type="InterPro" id="IPR000120">
    <property type="entry name" value="Amidase"/>
</dbReference>
<organism evidence="3 4">
    <name type="scientific">Marinomonas sargassi</name>
    <dbReference type="NCBI Taxonomy" id="2984494"/>
    <lineage>
        <taxon>Bacteria</taxon>
        <taxon>Pseudomonadati</taxon>
        <taxon>Pseudomonadota</taxon>
        <taxon>Gammaproteobacteria</taxon>
        <taxon>Oceanospirillales</taxon>
        <taxon>Oceanospirillaceae</taxon>
        <taxon>Marinomonas</taxon>
    </lineage>
</organism>
<dbReference type="Pfam" id="PF21986">
    <property type="entry name" value="AH_C"/>
    <property type="match status" value="1"/>
</dbReference>
<dbReference type="Gene3D" id="1.20.58.1700">
    <property type="match status" value="1"/>
</dbReference>
<feature type="domain" description="Allophanate hydrolase C-terminal" evidence="2">
    <location>
        <begin position="493"/>
        <end position="615"/>
    </location>
</feature>
<keyword evidence="3" id="KW-0378">Hydrolase</keyword>
<comment type="caution">
    <text evidence="3">The sequence shown here is derived from an EMBL/GenBank/DDBJ whole genome shotgun (WGS) entry which is preliminary data.</text>
</comment>
<dbReference type="PANTHER" id="PTHR11895">
    <property type="entry name" value="TRANSAMIDASE"/>
    <property type="match status" value="1"/>
</dbReference>
<gene>
    <name evidence="3" type="primary">atzF</name>
    <name evidence="3" type="ORF">OFY17_11070</name>
</gene>
<dbReference type="InterPro" id="IPR014085">
    <property type="entry name" value="Allophanate_hydrolase"/>
</dbReference>
<dbReference type="InterPro" id="IPR036928">
    <property type="entry name" value="AS_sf"/>
</dbReference>
<evidence type="ECO:0000259" key="2">
    <source>
        <dbReference type="Pfam" id="PF21986"/>
    </source>
</evidence>
<dbReference type="SUPFAM" id="SSF75304">
    <property type="entry name" value="Amidase signature (AS) enzymes"/>
    <property type="match status" value="1"/>
</dbReference>
<dbReference type="EC" id="3.5.1.54" evidence="3"/>
<evidence type="ECO:0000313" key="3">
    <source>
        <dbReference type="EMBL" id="MCV2403419.1"/>
    </source>
</evidence>
<accession>A0ABT2YU55</accession>
<dbReference type="InterPro" id="IPR023631">
    <property type="entry name" value="Amidase_dom"/>
</dbReference>
<reference evidence="3 4" key="1">
    <citation type="submission" date="2022-10" db="EMBL/GenBank/DDBJ databases">
        <title>Marinomonas transparenta sp. nov. and Marinomonas sargassi sp. nov., isolated from marine alga (Sargassum natans (L.) Gaillon).</title>
        <authorList>
            <person name="Wang Y."/>
        </authorList>
    </citation>
    <scope>NUCLEOTIDE SEQUENCE [LARGE SCALE GENOMIC DNA]</scope>
    <source>
        <strain evidence="3 4">C2222</strain>
    </source>
</reference>
<dbReference type="Gene3D" id="3.10.490.10">
    <property type="entry name" value="Gamma-glutamyl cyclotransferase-like"/>
    <property type="match status" value="1"/>
</dbReference>
<evidence type="ECO:0000259" key="1">
    <source>
        <dbReference type="Pfam" id="PF01425"/>
    </source>
</evidence>
<dbReference type="RefSeq" id="WP_263530800.1">
    <property type="nucleotide sequence ID" value="NZ_JAOVZB010000005.1"/>
</dbReference>
<sequence>MTATKTELGNDLNDEVSNELDMGIDALQSKYAAGELTPAQVMEDIRQRAEQYKEYNIWIHLLSQAEQSQWLSELAHKSPDTHPLWGIPFVIKDNIDLAGIPTTTACEEFAYVSEASSQVVQQLIDAGAIPVGKANLDQFATGLNGTRSPYGACHNAFDFDYISGGSSSGSAVSVALGLASFSLGTDTAGSGRIPACFNNLVGVKPSIGLLSATGLVPACRSLDCITIFAYNTDDANLVLSMAEGFDIRDGYSRANPFANQARQYGLRTGELKVGVIPAHQLKFFGDESYQKAYEATLEKLQAEGFQFQEIDFVPFDETAKLLYEGPWVSERYIATQPLIDENPEAIFPVVREIIAPGGKPPATALFSAQYRINDLKQICLAQMAQVDCLLTPTAGRHFTVAEMLAEPIKRNSELGYYTNFMNLLDLASIAVPTMMTEANRPFGITLVGSTFSDRMLMSIANRIQQALPLKKGALDVMATPTNKTPVASTKTMDVMVCGAHLTGQPLNWQLIERGAILKSSTTTAPIYRMYALAGGPPLRPGLVLDKEQGAAIEVEVWSVPAENFGSFVAGIPAPLGIGKVTLEDDSQVSGFICEPCGIERATEITHLKGWKAYLASL</sequence>
<proteinExistence type="predicted"/>
<dbReference type="Pfam" id="PF01425">
    <property type="entry name" value="Amidase"/>
    <property type="match status" value="1"/>
</dbReference>
<dbReference type="Proteomes" id="UP001209713">
    <property type="component" value="Unassembled WGS sequence"/>
</dbReference>
<dbReference type="EMBL" id="JAOVZB010000005">
    <property type="protein sequence ID" value="MCV2403419.1"/>
    <property type="molecule type" value="Genomic_DNA"/>
</dbReference>
<dbReference type="PANTHER" id="PTHR11895:SF169">
    <property type="entry name" value="GLUTAMYL-TRNA(GLN) AMIDOTRANSFERASE"/>
    <property type="match status" value="1"/>
</dbReference>
<protein>
    <submittedName>
        <fullName evidence="3">Allophanate hydrolase</fullName>
        <ecNumber evidence="3">3.5.1.54</ecNumber>
    </submittedName>
</protein>
<evidence type="ECO:0000313" key="4">
    <source>
        <dbReference type="Proteomes" id="UP001209713"/>
    </source>
</evidence>
<dbReference type="NCBIfam" id="NF006043">
    <property type="entry name" value="PRK08186.1"/>
    <property type="match status" value="1"/>
</dbReference>
<dbReference type="NCBIfam" id="TIGR02713">
    <property type="entry name" value="allophanate_hyd"/>
    <property type="match status" value="1"/>
</dbReference>
<feature type="domain" description="Amidase" evidence="1">
    <location>
        <begin position="46"/>
        <end position="456"/>
    </location>
</feature>